<evidence type="ECO:0000313" key="4">
    <source>
        <dbReference type="Proteomes" id="UP000036890"/>
    </source>
</evidence>
<feature type="region of interest" description="Disordered" evidence="1">
    <location>
        <begin position="124"/>
        <end position="144"/>
    </location>
</feature>
<protein>
    <recommendedName>
        <fullName evidence="5">Transmembrane protein</fullName>
    </recommendedName>
</protein>
<evidence type="ECO:0000256" key="2">
    <source>
        <dbReference type="SAM" id="Phobius"/>
    </source>
</evidence>
<feature type="transmembrane region" description="Helical" evidence="2">
    <location>
        <begin position="69"/>
        <end position="88"/>
    </location>
</feature>
<dbReference type="AlphaFoldDB" id="A0A0L8A4G5"/>
<keyword evidence="2" id="KW-0812">Transmembrane</keyword>
<evidence type="ECO:0000256" key="1">
    <source>
        <dbReference type="SAM" id="MobiDB-lite"/>
    </source>
</evidence>
<keyword evidence="2" id="KW-0472">Membrane</keyword>
<proteinExistence type="predicted"/>
<feature type="transmembrane region" description="Helical" evidence="2">
    <location>
        <begin position="159"/>
        <end position="179"/>
    </location>
</feature>
<dbReference type="OrthoDB" id="5985723at2"/>
<name>A0A0L8A4G5_9GAMM</name>
<comment type="caution">
    <text evidence="3">The sequence shown here is derived from an EMBL/GenBank/DDBJ whole genome shotgun (WGS) entry which is preliminary data.</text>
</comment>
<accession>A0A0L8A4G5</accession>
<organism evidence="3 4">
    <name type="scientific">Stenotrophomonas geniculata N1</name>
    <dbReference type="NCBI Taxonomy" id="1167641"/>
    <lineage>
        <taxon>Bacteria</taxon>
        <taxon>Pseudomonadati</taxon>
        <taxon>Pseudomonadota</taxon>
        <taxon>Gammaproteobacteria</taxon>
        <taxon>Lysobacterales</taxon>
        <taxon>Lysobacteraceae</taxon>
        <taxon>Stenotrophomonas</taxon>
    </lineage>
</organism>
<feature type="transmembrane region" description="Helical" evidence="2">
    <location>
        <begin position="37"/>
        <end position="57"/>
    </location>
</feature>
<keyword evidence="2" id="KW-1133">Transmembrane helix</keyword>
<evidence type="ECO:0000313" key="3">
    <source>
        <dbReference type="EMBL" id="KOE97288.1"/>
    </source>
</evidence>
<feature type="transmembrane region" description="Helical" evidence="2">
    <location>
        <begin position="225"/>
        <end position="242"/>
    </location>
</feature>
<dbReference type="EMBL" id="AJLO02000047">
    <property type="protein sequence ID" value="KOE97288.1"/>
    <property type="molecule type" value="Genomic_DNA"/>
</dbReference>
<dbReference type="Proteomes" id="UP000036890">
    <property type="component" value="Unassembled WGS sequence"/>
</dbReference>
<feature type="transmembrane region" description="Helical" evidence="2">
    <location>
        <begin position="185"/>
        <end position="205"/>
    </location>
</feature>
<dbReference type="RefSeq" id="WP_010480523.1">
    <property type="nucleotide sequence ID" value="NZ_AJLO02000047.1"/>
</dbReference>
<gene>
    <name evidence="3" type="ORF">W7K_21015</name>
</gene>
<sequence>MKRTRFFARSPLKLPVNRAGELVRARQHLRERGWPRLQMALIVALTGAAGFLASHLLRLAGIDAMLLRYPIAVLLAYGVFLLLMWIWIRWRWDNVLDGLSPDVGSGSPSPRGSAVESPWGGVGGRSGGGGASASWNESAQAGGGDAGELPLTGLAEDEAGLPLLAILGIVALVASVLLASVWVVWSAPVLMAELLVDAAIASGLYRRMQGMHEQGWCRVCVTHTIWPLLGLLLFFVVLGWLAQELAPDATHLLQVIQAL</sequence>
<reference evidence="3 4" key="1">
    <citation type="journal article" date="2012" name="J. Bacteriol.">
        <title>Genome sequence of a novel nicotine-degrading strain, Pseudomonas geniculata N1.</title>
        <authorList>
            <person name="Tang H."/>
            <person name="Yu H."/>
            <person name="Tai C."/>
            <person name="Huang K."/>
            <person name="Liu Y."/>
            <person name="Wang L."/>
            <person name="Yao Y."/>
            <person name="Wu G."/>
            <person name="Xu P."/>
        </authorList>
    </citation>
    <scope>NUCLEOTIDE SEQUENCE [LARGE SCALE GENOMIC DNA]</scope>
    <source>
        <strain evidence="3 4">N1</strain>
    </source>
</reference>
<evidence type="ECO:0008006" key="5">
    <source>
        <dbReference type="Google" id="ProtNLM"/>
    </source>
</evidence>